<dbReference type="AlphaFoldDB" id="A0A8H8RXL1"/>
<dbReference type="OrthoDB" id="3531154at2759"/>
<feature type="non-terminal residue" evidence="1">
    <location>
        <position position="1"/>
    </location>
</feature>
<evidence type="ECO:0000313" key="2">
    <source>
        <dbReference type="Proteomes" id="UP000462212"/>
    </source>
</evidence>
<keyword evidence="2" id="KW-1185">Reference proteome</keyword>
<dbReference type="Proteomes" id="UP000462212">
    <property type="component" value="Unassembled WGS sequence"/>
</dbReference>
<dbReference type="SUPFAM" id="SSF141571">
    <property type="entry name" value="Pentapeptide repeat-like"/>
    <property type="match status" value="1"/>
</dbReference>
<gene>
    <name evidence="1" type="ORF">LSUB1_G002020</name>
</gene>
<sequence length="428" mass="47990">MTSIPSPETIRTRLQAFISDSQSLAPNILPTTLEPLTILYGQTHLGLPLHAVKLRDIEAGRGAPEYKECEVLLRGDMHGHVLFQTTIHNSTLRDCILVACTIYGGKMEKCQLTDCRVRKKALGENDTSPTTPFISCCNLERGNAYDAEIFNSTLNNVSPIQSCDIDNSLAIHSLGFDSTFGNCGIHDSKLHNCKTVGGVKESVVETKNTMNFRRFPSEIRNMIFSNAIQMNGLSTGLIAALRPDSLLYSEVLEVFYREHVFVVSHGNQEVFRSALQARLQRITRIYLKGITALPTSDVSIYFPVGTNLTSITVEFQGRLINIQKFYDITKMWLKYFGSVLQFTVVWKDIRPWKVGDCRLPPDPPEALKAAIKVANKWLKTDASFFKVMTQERKQFKTTHSNPGMFRGPVAVLGPELETFTWTWTAQSG</sequence>
<organism evidence="1 2">
    <name type="scientific">Lachnellula subtilissima</name>
    <dbReference type="NCBI Taxonomy" id="602034"/>
    <lineage>
        <taxon>Eukaryota</taxon>
        <taxon>Fungi</taxon>
        <taxon>Dikarya</taxon>
        <taxon>Ascomycota</taxon>
        <taxon>Pezizomycotina</taxon>
        <taxon>Leotiomycetes</taxon>
        <taxon>Helotiales</taxon>
        <taxon>Lachnaceae</taxon>
        <taxon>Lachnellula</taxon>
    </lineage>
</organism>
<name>A0A8H8RXL1_9HELO</name>
<proteinExistence type="predicted"/>
<accession>A0A8H8RXL1</accession>
<comment type="caution">
    <text evidence="1">The sequence shown here is derived from an EMBL/GenBank/DDBJ whole genome shotgun (WGS) entry which is preliminary data.</text>
</comment>
<protein>
    <submittedName>
        <fullName evidence="1">Uncharacterized protein</fullName>
    </submittedName>
</protein>
<dbReference type="EMBL" id="QGMJ01000053">
    <property type="protein sequence ID" value="TVY43878.1"/>
    <property type="molecule type" value="Genomic_DNA"/>
</dbReference>
<evidence type="ECO:0000313" key="1">
    <source>
        <dbReference type="EMBL" id="TVY43878.1"/>
    </source>
</evidence>
<reference evidence="1 2" key="1">
    <citation type="submission" date="2018-05" db="EMBL/GenBank/DDBJ databases">
        <title>Genome sequencing and assembly of the regulated plant pathogen Lachnellula willkommii and related sister species for the development of diagnostic species identification markers.</title>
        <authorList>
            <person name="Giroux E."/>
            <person name="Bilodeau G."/>
        </authorList>
    </citation>
    <scope>NUCLEOTIDE SEQUENCE [LARGE SCALE GENOMIC DNA]</scope>
    <source>
        <strain evidence="1 2">CBS 197.66</strain>
    </source>
</reference>